<dbReference type="InterPro" id="IPR036693">
    <property type="entry name" value="TF_LuxR_autoind-bd_dom_sf"/>
</dbReference>
<organism evidence="5 6">
    <name type="scientific">Paracoccus aestuarii</name>
    <dbReference type="NCBI Taxonomy" id="453842"/>
    <lineage>
        <taxon>Bacteria</taxon>
        <taxon>Pseudomonadati</taxon>
        <taxon>Pseudomonadota</taxon>
        <taxon>Alphaproteobacteria</taxon>
        <taxon>Rhodobacterales</taxon>
        <taxon>Paracoccaceae</taxon>
        <taxon>Paracoccus</taxon>
    </lineage>
</organism>
<dbReference type="Pfam" id="PF03472">
    <property type="entry name" value="Autoind_bind"/>
    <property type="match status" value="1"/>
</dbReference>
<sequence length="206" mass="23123">MLELAIPGHETELERLHDLGTTGFFLGFGLRYGEPDFFLNRYPKVWTDIYEAENYFFGDPVAVWTIARTGMMRWSANHFPDPRGIMERAAEHGLAYGATFVVKVRSKRSFLSLARPDRELTDDEMDLLLSKLTTWAQLFARAKVALSEAERDALKLLQHGHRQSEAADLLGISVSGLKARLDGAQKKLGATNTTSAVSQAIRLRLI</sequence>
<dbReference type="SUPFAM" id="SSF46894">
    <property type="entry name" value="C-terminal effector domain of the bipartite response regulators"/>
    <property type="match status" value="1"/>
</dbReference>
<evidence type="ECO:0000256" key="3">
    <source>
        <dbReference type="ARBA" id="ARBA00023163"/>
    </source>
</evidence>
<feature type="domain" description="HTH luxR-type" evidence="4">
    <location>
        <begin position="143"/>
        <end position="200"/>
    </location>
</feature>
<dbReference type="InterPro" id="IPR005143">
    <property type="entry name" value="TF_LuxR_autoind-bd_dom"/>
</dbReference>
<evidence type="ECO:0000313" key="5">
    <source>
        <dbReference type="EMBL" id="RJL05462.1"/>
    </source>
</evidence>
<dbReference type="InterPro" id="IPR016032">
    <property type="entry name" value="Sig_transdc_resp-reg_C-effctor"/>
</dbReference>
<dbReference type="SUPFAM" id="SSF75516">
    <property type="entry name" value="Pheromone-binding domain of LuxR-like quorum-sensing transcription factors"/>
    <property type="match status" value="1"/>
</dbReference>
<reference evidence="5 6" key="1">
    <citation type="submission" date="2018-09" db="EMBL/GenBank/DDBJ databases">
        <title>Paracoccus onubensis nov. sp. a moderate halophilic bacterium isolated from Gruta de las Maravillas (Aracena, Spain).</title>
        <authorList>
            <person name="Jurado V."/>
            <person name="Gutierrez-Patricio S."/>
            <person name="Gonzalez-Pimentel J.L."/>
            <person name="Laiz L."/>
            <person name="Saiz-Jimenez C."/>
        </authorList>
    </citation>
    <scope>NUCLEOTIDE SEQUENCE [LARGE SCALE GENOMIC DNA]</scope>
    <source>
        <strain evidence="5 6">DSM 19484</strain>
    </source>
</reference>
<proteinExistence type="predicted"/>
<dbReference type="RefSeq" id="WP_119885855.1">
    <property type="nucleotide sequence ID" value="NZ_CP067172.1"/>
</dbReference>
<dbReference type="SMART" id="SM00421">
    <property type="entry name" value="HTH_LUXR"/>
    <property type="match status" value="1"/>
</dbReference>
<comment type="caution">
    <text evidence="5">The sequence shown here is derived from an EMBL/GenBank/DDBJ whole genome shotgun (WGS) entry which is preliminary data.</text>
</comment>
<dbReference type="AlphaFoldDB" id="A0A418ZY85"/>
<dbReference type="EMBL" id="QZEV01000023">
    <property type="protein sequence ID" value="RJL05462.1"/>
    <property type="molecule type" value="Genomic_DNA"/>
</dbReference>
<keyword evidence="1" id="KW-0805">Transcription regulation</keyword>
<accession>A0A418ZY85</accession>
<dbReference type="OrthoDB" id="7764879at2"/>
<keyword evidence="3" id="KW-0804">Transcription</keyword>
<evidence type="ECO:0000313" key="6">
    <source>
        <dbReference type="Proteomes" id="UP000285530"/>
    </source>
</evidence>
<dbReference type="Gene3D" id="3.30.450.80">
    <property type="entry name" value="Transcription factor LuxR-like, autoinducer-binding domain"/>
    <property type="match status" value="1"/>
</dbReference>
<evidence type="ECO:0000259" key="4">
    <source>
        <dbReference type="SMART" id="SM00421"/>
    </source>
</evidence>
<dbReference type="GO" id="GO:0006355">
    <property type="term" value="P:regulation of DNA-templated transcription"/>
    <property type="evidence" value="ECO:0007669"/>
    <property type="project" value="InterPro"/>
</dbReference>
<protein>
    <submittedName>
        <fullName evidence="5">LuxR family transcriptional regulator</fullName>
    </submittedName>
</protein>
<evidence type="ECO:0000256" key="1">
    <source>
        <dbReference type="ARBA" id="ARBA00023015"/>
    </source>
</evidence>
<dbReference type="Proteomes" id="UP000285530">
    <property type="component" value="Unassembled WGS sequence"/>
</dbReference>
<keyword evidence="2" id="KW-0238">DNA-binding</keyword>
<name>A0A418ZY85_9RHOB</name>
<keyword evidence="6" id="KW-1185">Reference proteome</keyword>
<dbReference type="Gene3D" id="1.10.10.10">
    <property type="entry name" value="Winged helix-like DNA-binding domain superfamily/Winged helix DNA-binding domain"/>
    <property type="match status" value="1"/>
</dbReference>
<dbReference type="InterPro" id="IPR036388">
    <property type="entry name" value="WH-like_DNA-bd_sf"/>
</dbReference>
<dbReference type="GO" id="GO:0003677">
    <property type="term" value="F:DNA binding"/>
    <property type="evidence" value="ECO:0007669"/>
    <property type="project" value="UniProtKB-KW"/>
</dbReference>
<evidence type="ECO:0000256" key="2">
    <source>
        <dbReference type="ARBA" id="ARBA00023125"/>
    </source>
</evidence>
<dbReference type="InterPro" id="IPR000792">
    <property type="entry name" value="Tscrpt_reg_LuxR_C"/>
</dbReference>
<gene>
    <name evidence="5" type="ORF">D3P06_06860</name>
</gene>